<evidence type="ECO:0000256" key="2">
    <source>
        <dbReference type="ARBA" id="ARBA00022475"/>
    </source>
</evidence>
<dbReference type="InterPro" id="IPR003740">
    <property type="entry name" value="YitT"/>
</dbReference>
<evidence type="ECO:0000256" key="5">
    <source>
        <dbReference type="ARBA" id="ARBA00023136"/>
    </source>
</evidence>
<dbReference type="GO" id="GO:0005886">
    <property type="term" value="C:plasma membrane"/>
    <property type="evidence" value="ECO:0007669"/>
    <property type="project" value="UniProtKB-SubCell"/>
</dbReference>
<sequence>MDLTKRKWQEFARFFIINLLGSYCYAMGVHIFTKPYHIAPGGVTGLATMINFVWGLPIGVMTFAINIPLLILAWRHISRQFTIRTTISTVMLSVCTDLLVIWMPQYPSTSALAPLLASLFGGVLMGIGNALVYMGNSTTGGTAIIGALIQKRFPQFSMGKLLTGANLVIVVASIFVFGNIDSAIFAGICIYLSGLVMDRMIYGMNTNRLLFIISDKSSAIEQRIMEDLGRGVTVLKGEGGYRHSQKNIIFCVVSKSQFYKVRKITMQVDEGAFIVGCEAGDVLGRGFKHLD</sequence>
<evidence type="ECO:0000256" key="6">
    <source>
        <dbReference type="SAM" id="Phobius"/>
    </source>
</evidence>
<evidence type="ECO:0000259" key="7">
    <source>
        <dbReference type="Pfam" id="PF10035"/>
    </source>
</evidence>
<dbReference type="PANTHER" id="PTHR33545">
    <property type="entry name" value="UPF0750 MEMBRANE PROTEIN YITT-RELATED"/>
    <property type="match status" value="1"/>
</dbReference>
<protein>
    <submittedName>
        <fullName evidence="8">YitT family protein</fullName>
    </submittedName>
</protein>
<feature type="transmembrane region" description="Helical" evidence="6">
    <location>
        <begin position="183"/>
        <end position="202"/>
    </location>
</feature>
<evidence type="ECO:0000313" key="9">
    <source>
        <dbReference type="Proteomes" id="UP000660861"/>
    </source>
</evidence>
<feature type="transmembrane region" description="Helical" evidence="6">
    <location>
        <begin position="52"/>
        <end position="74"/>
    </location>
</feature>
<keyword evidence="4 6" id="KW-1133">Transmembrane helix</keyword>
<dbReference type="AlphaFoldDB" id="A0A926EB62"/>
<dbReference type="Pfam" id="PF10035">
    <property type="entry name" value="DUF2179"/>
    <property type="match status" value="1"/>
</dbReference>
<keyword evidence="3 6" id="KW-0812">Transmembrane</keyword>
<evidence type="ECO:0000313" key="8">
    <source>
        <dbReference type="EMBL" id="MBC8569828.1"/>
    </source>
</evidence>
<comment type="subcellular location">
    <subcellularLocation>
        <location evidence="1">Cell membrane</location>
        <topology evidence="1">Multi-pass membrane protein</topology>
    </subcellularLocation>
</comment>
<dbReference type="CDD" id="cd16380">
    <property type="entry name" value="YitT_C"/>
    <property type="match status" value="1"/>
</dbReference>
<reference evidence="8" key="1">
    <citation type="submission" date="2020-08" db="EMBL/GenBank/DDBJ databases">
        <title>Genome public.</title>
        <authorList>
            <person name="Liu C."/>
            <person name="Sun Q."/>
        </authorList>
    </citation>
    <scope>NUCLEOTIDE SEQUENCE</scope>
    <source>
        <strain evidence="8">NSJ-54</strain>
    </source>
</reference>
<gene>
    <name evidence="8" type="ORF">H8709_03175</name>
</gene>
<dbReference type="Gene3D" id="3.30.70.120">
    <property type="match status" value="1"/>
</dbReference>
<dbReference type="EMBL" id="JACRTC010000001">
    <property type="protein sequence ID" value="MBC8569828.1"/>
    <property type="molecule type" value="Genomic_DNA"/>
</dbReference>
<feature type="transmembrane region" description="Helical" evidence="6">
    <location>
        <begin position="81"/>
        <end position="103"/>
    </location>
</feature>
<evidence type="ECO:0000256" key="4">
    <source>
        <dbReference type="ARBA" id="ARBA00022989"/>
    </source>
</evidence>
<comment type="caution">
    <text evidence="8">The sequence shown here is derived from an EMBL/GenBank/DDBJ whole genome shotgun (WGS) entry which is preliminary data.</text>
</comment>
<keyword evidence="5 6" id="KW-0472">Membrane</keyword>
<organism evidence="8 9">
    <name type="scientific">Zongyangia hominis</name>
    <dbReference type="NCBI Taxonomy" id="2763677"/>
    <lineage>
        <taxon>Bacteria</taxon>
        <taxon>Bacillati</taxon>
        <taxon>Bacillota</taxon>
        <taxon>Clostridia</taxon>
        <taxon>Eubacteriales</taxon>
        <taxon>Oscillospiraceae</taxon>
        <taxon>Zongyangia</taxon>
    </lineage>
</organism>
<dbReference type="Proteomes" id="UP000660861">
    <property type="component" value="Unassembled WGS sequence"/>
</dbReference>
<feature type="transmembrane region" description="Helical" evidence="6">
    <location>
        <begin position="115"/>
        <end position="135"/>
    </location>
</feature>
<dbReference type="Pfam" id="PF02588">
    <property type="entry name" value="YitT_membrane"/>
    <property type="match status" value="1"/>
</dbReference>
<keyword evidence="2" id="KW-1003">Cell membrane</keyword>
<keyword evidence="9" id="KW-1185">Reference proteome</keyword>
<dbReference type="InterPro" id="IPR051461">
    <property type="entry name" value="UPF0750_membrane"/>
</dbReference>
<dbReference type="RefSeq" id="WP_262396915.1">
    <property type="nucleotide sequence ID" value="NZ_JACRTC010000001.1"/>
</dbReference>
<dbReference type="PANTHER" id="PTHR33545:SF5">
    <property type="entry name" value="UPF0750 MEMBRANE PROTEIN YITT"/>
    <property type="match status" value="1"/>
</dbReference>
<feature type="transmembrane region" description="Helical" evidence="6">
    <location>
        <begin position="12"/>
        <end position="32"/>
    </location>
</feature>
<evidence type="ECO:0000256" key="1">
    <source>
        <dbReference type="ARBA" id="ARBA00004651"/>
    </source>
</evidence>
<dbReference type="PIRSF" id="PIRSF006483">
    <property type="entry name" value="Membrane_protein_YitT"/>
    <property type="match status" value="1"/>
</dbReference>
<evidence type="ECO:0000256" key="3">
    <source>
        <dbReference type="ARBA" id="ARBA00022692"/>
    </source>
</evidence>
<dbReference type="InterPro" id="IPR015867">
    <property type="entry name" value="N-reg_PII/ATP_PRibTrfase_C"/>
</dbReference>
<accession>A0A926EB62</accession>
<feature type="transmembrane region" description="Helical" evidence="6">
    <location>
        <begin position="156"/>
        <end position="177"/>
    </location>
</feature>
<proteinExistence type="predicted"/>
<feature type="domain" description="DUF2179" evidence="7">
    <location>
        <begin position="230"/>
        <end position="284"/>
    </location>
</feature>
<dbReference type="InterPro" id="IPR019264">
    <property type="entry name" value="DUF2179"/>
</dbReference>
<name>A0A926EB62_9FIRM</name>